<dbReference type="Proteomes" id="UP000054567">
    <property type="component" value="Unassembled WGS sequence"/>
</dbReference>
<name>A0A0J6I8G3_COCPO</name>
<dbReference type="AlphaFoldDB" id="A0A0J6I8G3"/>
<feature type="region of interest" description="Disordered" evidence="1">
    <location>
        <begin position="65"/>
        <end position="102"/>
    </location>
</feature>
<reference evidence="3" key="2">
    <citation type="journal article" date="2009" name="Genome Res.">
        <title>Comparative genomic analyses of the human fungal pathogens Coccidioides and their relatives.</title>
        <authorList>
            <person name="Sharpton T.J."/>
            <person name="Stajich J.E."/>
            <person name="Rounsley S.D."/>
            <person name="Gardner M.J."/>
            <person name="Wortman J.R."/>
            <person name="Jordar V.S."/>
            <person name="Maiti R."/>
            <person name="Kodira C.D."/>
            <person name="Neafsey D.E."/>
            <person name="Zeng Q."/>
            <person name="Hung C.-Y."/>
            <person name="McMahan C."/>
            <person name="Muszewska A."/>
            <person name="Grynberg M."/>
            <person name="Mandel M.A."/>
            <person name="Kellner E.M."/>
            <person name="Barker B.M."/>
            <person name="Galgiani J.N."/>
            <person name="Orbach M.J."/>
            <person name="Kirkland T.N."/>
            <person name="Cole G.T."/>
            <person name="Henn M.R."/>
            <person name="Birren B.W."/>
            <person name="Taylor J.W."/>
        </authorList>
    </citation>
    <scope>NUCLEOTIDE SEQUENCE [LARGE SCALE GENOMIC DNA]</scope>
    <source>
        <strain evidence="3">RMSCC 3488</strain>
    </source>
</reference>
<feature type="compositionally biased region" description="Polar residues" evidence="1">
    <location>
        <begin position="75"/>
        <end position="102"/>
    </location>
</feature>
<dbReference type="VEuPathDB" id="FungiDB:CPAG_04124"/>
<reference evidence="3" key="3">
    <citation type="journal article" date="2010" name="Genome Res.">
        <title>Population genomic sequencing of Coccidioides fungi reveals recent hybridization and transposon control.</title>
        <authorList>
            <person name="Neafsey D.E."/>
            <person name="Barker B.M."/>
            <person name="Sharpton T.J."/>
            <person name="Stajich J.E."/>
            <person name="Park D.J."/>
            <person name="Whiston E."/>
            <person name="Hung C.-Y."/>
            <person name="McMahan C."/>
            <person name="White J."/>
            <person name="Sykes S."/>
            <person name="Heiman D."/>
            <person name="Young S."/>
            <person name="Zeng Q."/>
            <person name="Abouelleil A."/>
            <person name="Aftuck L."/>
            <person name="Bessette D."/>
            <person name="Brown A."/>
            <person name="FitzGerald M."/>
            <person name="Lui A."/>
            <person name="Macdonald J.P."/>
            <person name="Priest M."/>
            <person name="Orbach M.J."/>
            <person name="Galgiani J.N."/>
            <person name="Kirkland T.N."/>
            <person name="Cole G.T."/>
            <person name="Birren B.W."/>
            <person name="Henn M.R."/>
            <person name="Taylor J.W."/>
            <person name="Rounsley S.D."/>
        </authorList>
    </citation>
    <scope>NUCLEOTIDE SEQUENCE [LARGE SCALE GENOMIC DNA]</scope>
    <source>
        <strain evidence="3">RMSCC 3488</strain>
    </source>
</reference>
<evidence type="ECO:0000256" key="1">
    <source>
        <dbReference type="SAM" id="MobiDB-lite"/>
    </source>
</evidence>
<evidence type="ECO:0000313" key="2">
    <source>
        <dbReference type="EMBL" id="KMM67792.1"/>
    </source>
</evidence>
<reference evidence="2 3" key="1">
    <citation type="submission" date="2007-06" db="EMBL/GenBank/DDBJ databases">
        <title>The Genome Sequence of Coccidioides posadasii RMSCC_3488.</title>
        <authorList>
            <consortium name="Coccidioides Genome Resources Consortium"/>
            <consortium name="The Broad Institute Genome Sequencing Platform"/>
            <person name="Henn M.R."/>
            <person name="Sykes S."/>
            <person name="Young S."/>
            <person name="Jaffe D."/>
            <person name="Berlin A."/>
            <person name="Alvarez P."/>
            <person name="Butler J."/>
            <person name="Gnerre S."/>
            <person name="Grabherr M."/>
            <person name="Mauceli E."/>
            <person name="Brockman W."/>
            <person name="Kodira C."/>
            <person name="Alvarado L."/>
            <person name="Zeng Q."/>
            <person name="Crawford M."/>
            <person name="Antoine C."/>
            <person name="Devon K."/>
            <person name="Galgiani J."/>
            <person name="Orsborn K."/>
            <person name="Lewis M.L."/>
            <person name="Nusbaum C."/>
            <person name="Galagan J."/>
            <person name="Birren B."/>
        </authorList>
    </citation>
    <scope>NUCLEOTIDE SEQUENCE [LARGE SCALE GENOMIC DNA]</scope>
    <source>
        <strain evidence="2 3">RMSCC 3488</strain>
    </source>
</reference>
<accession>A0A0J6I8G3</accession>
<gene>
    <name evidence="2" type="ORF">CPAG_04124</name>
</gene>
<evidence type="ECO:0000313" key="3">
    <source>
        <dbReference type="Proteomes" id="UP000054567"/>
    </source>
</evidence>
<protein>
    <submittedName>
        <fullName evidence="2">Uncharacterized protein</fullName>
    </submittedName>
</protein>
<proteinExistence type="predicted"/>
<sequence>MNAWRTRRAETAWSYQHRLDWSQLVWRTHRVASRQKGAKVPTESPIVGLELSTLAFSLQSLERDNKHHPALQKGASRSYSATAPCSANSAASHEASQAVTVM</sequence>
<dbReference type="EMBL" id="DS268110">
    <property type="protein sequence ID" value="KMM67792.1"/>
    <property type="molecule type" value="Genomic_DNA"/>
</dbReference>
<organism evidence="2 3">
    <name type="scientific">Coccidioides posadasii RMSCC 3488</name>
    <dbReference type="NCBI Taxonomy" id="454284"/>
    <lineage>
        <taxon>Eukaryota</taxon>
        <taxon>Fungi</taxon>
        <taxon>Dikarya</taxon>
        <taxon>Ascomycota</taxon>
        <taxon>Pezizomycotina</taxon>
        <taxon>Eurotiomycetes</taxon>
        <taxon>Eurotiomycetidae</taxon>
        <taxon>Onygenales</taxon>
        <taxon>Onygenaceae</taxon>
        <taxon>Coccidioides</taxon>
    </lineage>
</organism>